<evidence type="ECO:0000313" key="3">
    <source>
        <dbReference type="Proteomes" id="UP000636800"/>
    </source>
</evidence>
<accession>A0A835VJ10</accession>
<gene>
    <name evidence="2" type="ORF">HPP92_003511</name>
</gene>
<organism evidence="2 3">
    <name type="scientific">Vanilla planifolia</name>
    <name type="common">Vanilla</name>
    <dbReference type="NCBI Taxonomy" id="51239"/>
    <lineage>
        <taxon>Eukaryota</taxon>
        <taxon>Viridiplantae</taxon>
        <taxon>Streptophyta</taxon>
        <taxon>Embryophyta</taxon>
        <taxon>Tracheophyta</taxon>
        <taxon>Spermatophyta</taxon>
        <taxon>Magnoliopsida</taxon>
        <taxon>Liliopsida</taxon>
        <taxon>Asparagales</taxon>
        <taxon>Orchidaceae</taxon>
        <taxon>Vanilloideae</taxon>
        <taxon>Vanilleae</taxon>
        <taxon>Vanilla</taxon>
    </lineage>
</organism>
<name>A0A835VJ10_VANPL</name>
<dbReference type="AlphaFoldDB" id="A0A835VJ10"/>
<dbReference type="Proteomes" id="UP000636800">
    <property type="component" value="Chromosome 1"/>
</dbReference>
<evidence type="ECO:0000313" key="2">
    <source>
        <dbReference type="EMBL" id="KAG0498820.1"/>
    </source>
</evidence>
<reference evidence="2 3" key="1">
    <citation type="journal article" date="2020" name="Nat. Food">
        <title>A phased Vanilla planifolia genome enables genetic improvement of flavour and production.</title>
        <authorList>
            <person name="Hasing T."/>
            <person name="Tang H."/>
            <person name="Brym M."/>
            <person name="Khazi F."/>
            <person name="Huang T."/>
            <person name="Chambers A.H."/>
        </authorList>
    </citation>
    <scope>NUCLEOTIDE SEQUENCE [LARGE SCALE GENOMIC DNA]</scope>
    <source>
        <tissue evidence="2">Leaf</tissue>
    </source>
</reference>
<keyword evidence="1" id="KW-1133">Transmembrane helix</keyword>
<evidence type="ECO:0000256" key="1">
    <source>
        <dbReference type="SAM" id="Phobius"/>
    </source>
</evidence>
<keyword evidence="1" id="KW-0812">Transmembrane</keyword>
<proteinExistence type="predicted"/>
<sequence>MFVVIKTTKFYKILIYFHIMSYGSFPSSSIAELNLASFLHLIFNFLISNGLLFSANFAYIFSMFIHLNTPPSLICWENYSSTLMGQQYCTSLQLATFMLSAILCANC</sequence>
<feature type="transmembrane region" description="Helical" evidence="1">
    <location>
        <begin position="37"/>
        <end position="61"/>
    </location>
</feature>
<keyword evidence="3" id="KW-1185">Reference proteome</keyword>
<comment type="caution">
    <text evidence="2">The sequence shown here is derived from an EMBL/GenBank/DDBJ whole genome shotgun (WGS) entry which is preliminary data.</text>
</comment>
<feature type="transmembrane region" description="Helical" evidence="1">
    <location>
        <begin position="12"/>
        <end position="31"/>
    </location>
</feature>
<protein>
    <submittedName>
        <fullName evidence="2">Uncharacterized protein</fullName>
    </submittedName>
</protein>
<dbReference type="OrthoDB" id="1854593at2759"/>
<dbReference type="EMBL" id="JADCNL010000001">
    <property type="protein sequence ID" value="KAG0498820.1"/>
    <property type="molecule type" value="Genomic_DNA"/>
</dbReference>
<keyword evidence="1" id="KW-0472">Membrane</keyword>